<keyword evidence="26" id="KW-1185">Reference proteome</keyword>
<keyword evidence="7" id="KW-0808">Transferase</keyword>
<dbReference type="SUPFAM" id="SSF52172">
    <property type="entry name" value="CheY-like"/>
    <property type="match status" value="2"/>
</dbReference>
<evidence type="ECO:0000256" key="6">
    <source>
        <dbReference type="ARBA" id="ARBA00022553"/>
    </source>
</evidence>
<dbReference type="InterPro" id="IPR008207">
    <property type="entry name" value="Sig_transdc_His_kin_Hpt_dom"/>
</dbReference>
<keyword evidence="11" id="KW-0067">ATP-binding</keyword>
<sequence>MYRSLISKYLDSNLPRPHPNRLPTFEPVLLGLTLLFVGLGWLDRWGFLHILALVLLTYSIMSPALTKLVAPLLGLFTLLIGIIHFDGLLINQSLEIGAVAVLGNFIRKFLLGIEWRLASQTVLAQLTQADTTADGVLNQAVTLLREYTCADAAIALRQLDEYTAEALVCLPKNALPNSLTNPKLFAEAIAQNRCLYYEDYPNAATASHILVAKGAKSVAVLPLQNSENSNNLGEVRGAILLIWHQQTQISSYLQQFVESLLGKLRTLLQFRDTILRLDQVQARFSAILETIHQGVVFVDESGEQGWINQAASQQLKLPAGLVEPALIAQAMAMLRNTADNQQEIITQGAKLFTQANAEIRNWNWVFSQPQPKVLSISSTATRVHDVPGRLWLFDDITERYFAQKAFLERTQELFDTNQELSKAKAAAEEATRVKSQFLANMSHEIRTPMNAIIGMTGLLLNTELTPLQRDFVETTQTSSDALLTIINDILDLSKIESGKLELENYSFNLRTCIEEALDLLTPKAAGKNIELVCLISPQVPIIIWGDSTRLRQILVNLLSNAIKFTEKGEILLSVNAQEFEKNKKLSKKLDNNLNRQISIQFAVKDSGIGIPADRMDRLFKSFSQVDSSTTRHYGGTGLGLAISKQLSEMMGGQMWVESGGVIAGIPPQEWQPVSNNLLEQINKENFYTKSNLNQNVNEIFLDATQLQLANSPSGSTFYFTIIAEAEANTLAVDLVNSNSDLKGKRLLIVDDNTTNRQILVLQAQSWGMLSYSLESGAKTLEFLKQGEVFDLAILDMQMPDMDGLTLGKEIRKLSAYKKLPLVMLTSLNGSESPNYQKVDFAAFLTKPVKQSHLYNLLIHILSEQPVQVKSSRTAAPKINQHLAEELPLRILLTEDNVVNQKVALHILKRMGYEADIANNGLEALVALRRQSYDVVLMDMQMPEMDGLTATRQICQEWSSEERPRIIAMTANAMQGDRELCLNAGMDDYVSKPIRVDVLIEALSKCQPKVKTNSFVLTSQDNNEGNNEDIKTQNSSQALASSDAIDTKVLQSFREMVGEDAEAFLAEMIDCYLEDTPKLLKDINQAIIEANAPNLRRAAHTLKSSSITLGAKNLASLCKEIEAIAKNGHTESGLAYSQIKCEYEKVREALLAISN</sequence>
<dbReference type="InterPro" id="IPR036641">
    <property type="entry name" value="HPT_dom_sf"/>
</dbReference>
<evidence type="ECO:0000256" key="14">
    <source>
        <dbReference type="ARBA" id="ARBA00023136"/>
    </source>
</evidence>
<keyword evidence="9" id="KW-0547">Nucleotide-binding</keyword>
<dbReference type="InterPro" id="IPR003661">
    <property type="entry name" value="HisK_dim/P_dom"/>
</dbReference>
<feature type="domain" description="Response regulatory" evidence="23">
    <location>
        <begin position="745"/>
        <end position="861"/>
    </location>
</feature>
<dbReference type="PROSITE" id="PS50110">
    <property type="entry name" value="RESPONSE_REGULATORY"/>
    <property type="match status" value="2"/>
</dbReference>
<dbReference type="Gene3D" id="1.10.287.130">
    <property type="match status" value="1"/>
</dbReference>
<evidence type="ECO:0000259" key="24">
    <source>
        <dbReference type="PROSITE" id="PS50894"/>
    </source>
</evidence>
<dbReference type="InterPro" id="IPR011006">
    <property type="entry name" value="CheY-like_superfamily"/>
</dbReference>
<dbReference type="GO" id="GO:0000155">
    <property type="term" value="F:phosphorelay sensor kinase activity"/>
    <property type="evidence" value="ECO:0007669"/>
    <property type="project" value="InterPro"/>
</dbReference>
<dbReference type="RefSeq" id="WP_015202923.1">
    <property type="nucleotide sequence ID" value="NC_019753.1"/>
</dbReference>
<accession>K9VXW5</accession>
<dbReference type="SUPFAM" id="SSF55874">
    <property type="entry name" value="ATPase domain of HSP90 chaperone/DNA topoisomerase II/histidine kinase"/>
    <property type="match status" value="1"/>
</dbReference>
<dbReference type="HOGENOM" id="CLU_000445_114_15_3"/>
<dbReference type="PRINTS" id="PR00344">
    <property type="entry name" value="BCTRLSENSOR"/>
</dbReference>
<dbReference type="GO" id="GO:0005886">
    <property type="term" value="C:plasma membrane"/>
    <property type="evidence" value="ECO:0007669"/>
    <property type="project" value="UniProtKB-SubCell"/>
</dbReference>
<dbReference type="SMART" id="SM00073">
    <property type="entry name" value="HPT"/>
    <property type="match status" value="1"/>
</dbReference>
<keyword evidence="6 19" id="KW-0597">Phosphoprotein</keyword>
<feature type="modified residue" description="Phosphohistidine" evidence="18">
    <location>
        <position position="1099"/>
    </location>
</feature>
<dbReference type="SMART" id="SM00388">
    <property type="entry name" value="HisKA"/>
    <property type="match status" value="1"/>
</dbReference>
<dbReference type="InterPro" id="IPR003594">
    <property type="entry name" value="HATPase_dom"/>
</dbReference>
<dbReference type="PANTHER" id="PTHR45339">
    <property type="entry name" value="HYBRID SIGNAL TRANSDUCTION HISTIDINE KINASE J"/>
    <property type="match status" value="1"/>
</dbReference>
<evidence type="ECO:0000256" key="5">
    <source>
        <dbReference type="ARBA" id="ARBA00022475"/>
    </source>
</evidence>
<dbReference type="GO" id="GO:0005524">
    <property type="term" value="F:ATP binding"/>
    <property type="evidence" value="ECO:0007669"/>
    <property type="project" value="UniProtKB-KW"/>
</dbReference>
<dbReference type="eggNOG" id="COG5002">
    <property type="taxonomic scope" value="Bacteria"/>
</dbReference>
<gene>
    <name evidence="25" type="ORF">Cri9333_1925</name>
</gene>
<evidence type="ECO:0000313" key="25">
    <source>
        <dbReference type="EMBL" id="AFZ12806.1"/>
    </source>
</evidence>
<evidence type="ECO:0000256" key="16">
    <source>
        <dbReference type="ARBA" id="ARBA00068150"/>
    </source>
</evidence>
<dbReference type="InterPro" id="IPR036097">
    <property type="entry name" value="HisK_dim/P_sf"/>
</dbReference>
<evidence type="ECO:0000256" key="2">
    <source>
        <dbReference type="ARBA" id="ARBA00004651"/>
    </source>
</evidence>
<dbReference type="CDD" id="cd00088">
    <property type="entry name" value="HPT"/>
    <property type="match status" value="1"/>
</dbReference>
<dbReference type="SUPFAM" id="SSF47384">
    <property type="entry name" value="Homodimeric domain of signal transducing histidine kinase"/>
    <property type="match status" value="1"/>
</dbReference>
<evidence type="ECO:0000313" key="26">
    <source>
        <dbReference type="Proteomes" id="UP000010472"/>
    </source>
</evidence>
<dbReference type="EMBL" id="CP003620">
    <property type="protein sequence ID" value="AFZ12806.1"/>
    <property type="molecule type" value="Genomic_DNA"/>
</dbReference>
<evidence type="ECO:0000256" key="3">
    <source>
        <dbReference type="ARBA" id="ARBA00006402"/>
    </source>
</evidence>
<feature type="modified residue" description="4-aspartylphosphate" evidence="19">
    <location>
        <position position="795"/>
    </location>
</feature>
<dbReference type="CDD" id="cd16922">
    <property type="entry name" value="HATPase_EvgS-ArcB-TorS-like"/>
    <property type="match status" value="1"/>
</dbReference>
<comment type="subunit">
    <text evidence="15">At low DSF concentrations, interacts with RpfF.</text>
</comment>
<dbReference type="STRING" id="1173022.Cri9333_1925"/>
<evidence type="ECO:0000256" key="8">
    <source>
        <dbReference type="ARBA" id="ARBA00022692"/>
    </source>
</evidence>
<dbReference type="Gene3D" id="1.20.120.160">
    <property type="entry name" value="HPT domain"/>
    <property type="match status" value="1"/>
</dbReference>
<dbReference type="AlphaFoldDB" id="K9VXW5"/>
<feature type="transmembrane region" description="Helical" evidence="21">
    <location>
        <begin position="45"/>
        <end position="61"/>
    </location>
</feature>
<dbReference type="InterPro" id="IPR004358">
    <property type="entry name" value="Sig_transdc_His_kin-like_C"/>
</dbReference>
<feature type="transmembrane region" description="Helical" evidence="21">
    <location>
        <begin position="68"/>
        <end position="85"/>
    </location>
</feature>
<evidence type="ECO:0000256" key="7">
    <source>
        <dbReference type="ARBA" id="ARBA00022679"/>
    </source>
</evidence>
<proteinExistence type="inferred from homology"/>
<dbReference type="InterPro" id="IPR001789">
    <property type="entry name" value="Sig_transdc_resp-reg_receiver"/>
</dbReference>
<dbReference type="CDD" id="cd17546">
    <property type="entry name" value="REC_hyHK_CKI1_RcsC-like"/>
    <property type="match status" value="2"/>
</dbReference>
<reference evidence="25 26" key="1">
    <citation type="submission" date="2012-06" db="EMBL/GenBank/DDBJ databases">
        <title>Finished chromosome of genome of Crinalium epipsammum PCC 9333.</title>
        <authorList>
            <consortium name="US DOE Joint Genome Institute"/>
            <person name="Gugger M."/>
            <person name="Coursin T."/>
            <person name="Rippka R."/>
            <person name="Tandeau De Marsac N."/>
            <person name="Huntemann M."/>
            <person name="Wei C.-L."/>
            <person name="Han J."/>
            <person name="Detter J.C."/>
            <person name="Han C."/>
            <person name="Tapia R."/>
            <person name="Davenport K."/>
            <person name="Daligault H."/>
            <person name="Erkkila T."/>
            <person name="Gu W."/>
            <person name="Munk A.C.C."/>
            <person name="Teshima H."/>
            <person name="Xu Y."/>
            <person name="Chain P."/>
            <person name="Chen A."/>
            <person name="Krypides N."/>
            <person name="Mavromatis K."/>
            <person name="Markowitz V."/>
            <person name="Szeto E."/>
            <person name="Ivanova N."/>
            <person name="Mikhailova N."/>
            <person name="Ovchinnikova G."/>
            <person name="Pagani I."/>
            <person name="Pati A."/>
            <person name="Goodwin L."/>
            <person name="Peters L."/>
            <person name="Pitluck S."/>
            <person name="Woyke T."/>
            <person name="Kerfeld C."/>
        </authorList>
    </citation>
    <scope>NUCLEOTIDE SEQUENCE [LARGE SCALE GENOMIC DNA]</scope>
    <source>
        <strain evidence="25 26">PCC 9333</strain>
    </source>
</reference>
<dbReference type="InterPro" id="IPR005467">
    <property type="entry name" value="His_kinase_dom"/>
</dbReference>
<dbReference type="InterPro" id="IPR036890">
    <property type="entry name" value="HATPase_C_sf"/>
</dbReference>
<comment type="similarity">
    <text evidence="3">In the N-terminal section; belongs to the phytochrome family.</text>
</comment>
<dbReference type="eggNOG" id="COG2198">
    <property type="taxonomic scope" value="Bacteria"/>
</dbReference>
<keyword evidence="14 21" id="KW-0472">Membrane</keyword>
<evidence type="ECO:0000256" key="18">
    <source>
        <dbReference type="PROSITE-ProRule" id="PRU00110"/>
    </source>
</evidence>
<dbReference type="Gene3D" id="3.40.50.2300">
    <property type="match status" value="2"/>
</dbReference>
<dbReference type="FunFam" id="3.30.565.10:FF:000010">
    <property type="entry name" value="Sensor histidine kinase RcsC"/>
    <property type="match status" value="1"/>
</dbReference>
<evidence type="ECO:0000256" key="4">
    <source>
        <dbReference type="ARBA" id="ARBA00012438"/>
    </source>
</evidence>
<evidence type="ECO:0000256" key="20">
    <source>
        <dbReference type="SAM" id="MobiDB-lite"/>
    </source>
</evidence>
<keyword evidence="12 21" id="KW-1133">Transmembrane helix</keyword>
<comment type="catalytic activity">
    <reaction evidence="1">
        <text>ATP + protein L-histidine = ADP + protein N-phospho-L-histidine.</text>
        <dbReference type="EC" id="2.7.13.3"/>
    </reaction>
</comment>
<keyword evidence="8 21" id="KW-0812">Transmembrane</keyword>
<feature type="modified residue" description="4-aspartylphosphate" evidence="19">
    <location>
        <position position="938"/>
    </location>
</feature>
<dbReference type="Pfam" id="PF00072">
    <property type="entry name" value="Response_reg"/>
    <property type="match status" value="2"/>
</dbReference>
<dbReference type="eggNOG" id="COG0784">
    <property type="taxonomic scope" value="Bacteria"/>
</dbReference>
<evidence type="ECO:0000256" key="19">
    <source>
        <dbReference type="PROSITE-ProRule" id="PRU00169"/>
    </source>
</evidence>
<feature type="domain" description="HPt" evidence="24">
    <location>
        <begin position="1060"/>
        <end position="1154"/>
    </location>
</feature>
<feature type="region of interest" description="Disordered" evidence="20">
    <location>
        <begin position="1017"/>
        <end position="1037"/>
    </location>
</feature>
<dbReference type="SMART" id="SM00387">
    <property type="entry name" value="HATPase_c"/>
    <property type="match status" value="1"/>
</dbReference>
<keyword evidence="10 25" id="KW-0418">Kinase</keyword>
<dbReference type="PANTHER" id="PTHR45339:SF1">
    <property type="entry name" value="HYBRID SIGNAL TRANSDUCTION HISTIDINE KINASE J"/>
    <property type="match status" value="1"/>
</dbReference>
<evidence type="ECO:0000259" key="22">
    <source>
        <dbReference type="PROSITE" id="PS50109"/>
    </source>
</evidence>
<feature type="domain" description="Histidine kinase" evidence="22">
    <location>
        <begin position="440"/>
        <end position="658"/>
    </location>
</feature>
<dbReference type="Gene3D" id="3.30.450.20">
    <property type="entry name" value="PAS domain"/>
    <property type="match status" value="1"/>
</dbReference>
<evidence type="ECO:0000256" key="15">
    <source>
        <dbReference type="ARBA" id="ARBA00064003"/>
    </source>
</evidence>
<dbReference type="EC" id="2.7.13.3" evidence="4"/>
<evidence type="ECO:0000256" key="21">
    <source>
        <dbReference type="SAM" id="Phobius"/>
    </source>
</evidence>
<protein>
    <recommendedName>
        <fullName evidence="17">Circadian input-output histidine kinase CikA</fullName>
        <ecNumber evidence="4">2.7.13.3</ecNumber>
    </recommendedName>
    <alternativeName>
        <fullName evidence="16">Sensory/regulatory protein RpfC</fullName>
    </alternativeName>
</protein>
<evidence type="ECO:0000256" key="9">
    <source>
        <dbReference type="ARBA" id="ARBA00022741"/>
    </source>
</evidence>
<dbReference type="PATRIC" id="fig|1173022.3.peg.2076"/>
<organism evidence="25 26">
    <name type="scientific">Crinalium epipsammum PCC 9333</name>
    <dbReference type="NCBI Taxonomy" id="1173022"/>
    <lineage>
        <taxon>Bacteria</taxon>
        <taxon>Bacillati</taxon>
        <taxon>Cyanobacteriota</taxon>
        <taxon>Cyanophyceae</taxon>
        <taxon>Gomontiellales</taxon>
        <taxon>Gomontiellaceae</taxon>
        <taxon>Crinalium</taxon>
    </lineage>
</organism>
<dbReference type="CDD" id="cd00082">
    <property type="entry name" value="HisKA"/>
    <property type="match status" value="1"/>
</dbReference>
<dbReference type="KEGG" id="cep:Cri9333_1925"/>
<evidence type="ECO:0000256" key="11">
    <source>
        <dbReference type="ARBA" id="ARBA00022840"/>
    </source>
</evidence>
<evidence type="ECO:0000256" key="10">
    <source>
        <dbReference type="ARBA" id="ARBA00022777"/>
    </source>
</evidence>
<comment type="subcellular location">
    <subcellularLocation>
        <location evidence="2">Cell membrane</location>
        <topology evidence="2">Multi-pass membrane protein</topology>
    </subcellularLocation>
</comment>
<dbReference type="OrthoDB" id="5389090at2"/>
<keyword evidence="5" id="KW-1003">Cell membrane</keyword>
<evidence type="ECO:0000259" key="23">
    <source>
        <dbReference type="PROSITE" id="PS50110"/>
    </source>
</evidence>
<dbReference type="Pfam" id="PF00512">
    <property type="entry name" value="HisKA"/>
    <property type="match status" value="1"/>
</dbReference>
<dbReference type="Pfam" id="PF02518">
    <property type="entry name" value="HATPase_c"/>
    <property type="match status" value="1"/>
</dbReference>
<dbReference type="Gene3D" id="3.30.565.10">
    <property type="entry name" value="Histidine kinase-like ATPase, C-terminal domain"/>
    <property type="match status" value="1"/>
</dbReference>
<dbReference type="SUPFAM" id="SSF47226">
    <property type="entry name" value="Histidine-containing phosphotransfer domain, HPT domain"/>
    <property type="match status" value="1"/>
</dbReference>
<dbReference type="SMART" id="SM00448">
    <property type="entry name" value="REC"/>
    <property type="match status" value="2"/>
</dbReference>
<evidence type="ECO:0000256" key="12">
    <source>
        <dbReference type="ARBA" id="ARBA00022989"/>
    </source>
</evidence>
<dbReference type="PROSITE" id="PS50894">
    <property type="entry name" value="HPT"/>
    <property type="match status" value="1"/>
</dbReference>
<dbReference type="FunFam" id="1.10.287.130:FF:000002">
    <property type="entry name" value="Two-component osmosensing histidine kinase"/>
    <property type="match status" value="1"/>
</dbReference>
<dbReference type="Proteomes" id="UP000010472">
    <property type="component" value="Chromosome"/>
</dbReference>
<evidence type="ECO:0000256" key="17">
    <source>
        <dbReference type="ARBA" id="ARBA00074306"/>
    </source>
</evidence>
<keyword evidence="13" id="KW-0902">Two-component regulatory system</keyword>
<name>K9VXW5_9CYAN</name>
<dbReference type="Pfam" id="PF01627">
    <property type="entry name" value="Hpt"/>
    <property type="match status" value="1"/>
</dbReference>
<evidence type="ECO:0000256" key="13">
    <source>
        <dbReference type="ARBA" id="ARBA00023012"/>
    </source>
</evidence>
<evidence type="ECO:0000256" key="1">
    <source>
        <dbReference type="ARBA" id="ARBA00000085"/>
    </source>
</evidence>
<dbReference type="PROSITE" id="PS50109">
    <property type="entry name" value="HIS_KIN"/>
    <property type="match status" value="1"/>
</dbReference>
<feature type="domain" description="Response regulatory" evidence="23">
    <location>
        <begin position="889"/>
        <end position="1006"/>
    </location>
</feature>